<protein>
    <submittedName>
        <fullName evidence="4">DUF1517 domain-containing protein</fullName>
    </submittedName>
</protein>
<dbReference type="AlphaFoldDB" id="A0A7C3KDY5"/>
<feature type="chain" id="PRO_5028099685" evidence="3">
    <location>
        <begin position="19"/>
        <end position="363"/>
    </location>
</feature>
<dbReference type="PANTHER" id="PTHR33975:SF2">
    <property type="entry name" value="MYELIN-ASSOCIATED OLIGODENDROCYTE BASIC PROTEIN"/>
    <property type="match status" value="1"/>
</dbReference>
<evidence type="ECO:0000256" key="1">
    <source>
        <dbReference type="SAM" id="MobiDB-lite"/>
    </source>
</evidence>
<sequence length="363" mass="38449">MRNTVIRLGAIALSTLLASTLSVRLPTSPAAFTSTRLTWGADAFAQRSGGRAGGGSFRSSPRSSSPSRPSSGGGSSRPSGGYSGGYSSPSRPYGGGGPVIVPVPAGPPPVYYPPGGYGGYGSPYPTTTVTSGGSWIVGLIILFLLGSVGLPMIFAFIHALTQGSRAGIQRGDQELFNDIFTVSKVQVALLAQARSIQDDLNQMAEAIDTSTETGLLQLMQESVLALLRSPENWSHALVSSETVNGFEKADSLFSTLSLQERTKYSVETLTNVGGRRSSKTFTVNPDKGPASYILITLLVGSAHDQPLFPAVHSVQELQLALQKLASMPAEYVKVFEIIWTPQDPGDVLTYDELLTQYPDMVQL</sequence>
<dbReference type="Pfam" id="PF07466">
    <property type="entry name" value="DUF1517"/>
    <property type="match status" value="1"/>
</dbReference>
<feature type="compositionally biased region" description="Low complexity" evidence="1">
    <location>
        <begin position="57"/>
        <end position="88"/>
    </location>
</feature>
<feature type="signal peptide" evidence="3">
    <location>
        <begin position="1"/>
        <end position="18"/>
    </location>
</feature>
<feature type="region of interest" description="Disordered" evidence="1">
    <location>
        <begin position="48"/>
        <end position="88"/>
    </location>
</feature>
<keyword evidence="2" id="KW-0472">Membrane</keyword>
<name>A0A7C3KDY5_9CYAN</name>
<dbReference type="PIRSF" id="PIRSF037221">
    <property type="entry name" value="DUF1517"/>
    <property type="match status" value="1"/>
</dbReference>
<keyword evidence="2" id="KW-1133">Transmembrane helix</keyword>
<evidence type="ECO:0000256" key="3">
    <source>
        <dbReference type="SAM" id="SignalP"/>
    </source>
</evidence>
<keyword evidence="2" id="KW-0812">Transmembrane</keyword>
<evidence type="ECO:0000313" key="4">
    <source>
        <dbReference type="EMBL" id="HFM96982.1"/>
    </source>
</evidence>
<accession>A0A7C3KDY5</accession>
<gene>
    <name evidence="4" type="ORF">ENR64_04295</name>
</gene>
<dbReference type="InterPro" id="IPR010903">
    <property type="entry name" value="DUF1517"/>
</dbReference>
<reference evidence="4" key="1">
    <citation type="journal article" date="2020" name="mSystems">
        <title>Genome- and Community-Level Interaction Insights into Carbon Utilization and Element Cycling Functions of Hydrothermarchaeota in Hydrothermal Sediment.</title>
        <authorList>
            <person name="Zhou Z."/>
            <person name="Liu Y."/>
            <person name="Xu W."/>
            <person name="Pan J."/>
            <person name="Luo Z.H."/>
            <person name="Li M."/>
        </authorList>
    </citation>
    <scope>NUCLEOTIDE SEQUENCE [LARGE SCALE GENOMIC DNA]</scope>
    <source>
        <strain evidence="4">SpSt-418</strain>
    </source>
</reference>
<dbReference type="EMBL" id="DSRU01000049">
    <property type="protein sequence ID" value="HFM96982.1"/>
    <property type="molecule type" value="Genomic_DNA"/>
</dbReference>
<proteinExistence type="predicted"/>
<evidence type="ECO:0000256" key="2">
    <source>
        <dbReference type="SAM" id="Phobius"/>
    </source>
</evidence>
<organism evidence="4">
    <name type="scientific">Oscillatoriales cyanobacterium SpSt-418</name>
    <dbReference type="NCBI Taxonomy" id="2282169"/>
    <lineage>
        <taxon>Bacteria</taxon>
        <taxon>Bacillati</taxon>
        <taxon>Cyanobacteriota</taxon>
        <taxon>Cyanophyceae</taxon>
        <taxon>Oscillatoriophycideae</taxon>
        <taxon>Oscillatoriales</taxon>
    </lineage>
</organism>
<feature type="transmembrane region" description="Helical" evidence="2">
    <location>
        <begin position="135"/>
        <end position="160"/>
    </location>
</feature>
<comment type="caution">
    <text evidence="4">The sequence shown here is derived from an EMBL/GenBank/DDBJ whole genome shotgun (WGS) entry which is preliminary data.</text>
</comment>
<dbReference type="PANTHER" id="PTHR33975">
    <property type="entry name" value="MYELIN-ASSOCIATED OLIGODENDROCYTE BASIC PROTEIN"/>
    <property type="match status" value="1"/>
</dbReference>
<dbReference type="InterPro" id="IPR053023">
    <property type="entry name" value="FLAP_modulator"/>
</dbReference>
<keyword evidence="3" id="KW-0732">Signal</keyword>